<feature type="region of interest" description="Disordered" evidence="1">
    <location>
        <begin position="22"/>
        <end position="50"/>
    </location>
</feature>
<keyword evidence="3" id="KW-1185">Reference proteome</keyword>
<dbReference type="Proteomes" id="UP000504638">
    <property type="component" value="Unplaced"/>
</dbReference>
<organism evidence="2">
    <name type="scientific">Eremomyces bilateralis CBS 781.70</name>
    <dbReference type="NCBI Taxonomy" id="1392243"/>
    <lineage>
        <taxon>Eukaryota</taxon>
        <taxon>Fungi</taxon>
        <taxon>Dikarya</taxon>
        <taxon>Ascomycota</taxon>
        <taxon>Pezizomycotina</taxon>
        <taxon>Dothideomycetes</taxon>
        <taxon>Dothideomycetes incertae sedis</taxon>
        <taxon>Eremomycetales</taxon>
        <taxon>Eremomycetaceae</taxon>
        <taxon>Eremomyces</taxon>
    </lineage>
</organism>
<dbReference type="RefSeq" id="XP_033530902.1">
    <property type="nucleotide sequence ID" value="XM_033680182.1"/>
</dbReference>
<accession>A0A6G1FUE3</accession>
<sequence>MMVSARFALLVAQDSDSISCRPVGPEADPTSLGMTAGCEGAGKTQSAEDTGRCTVTTDGDDVHADGRDTCDKECWLKYWYIELTCI</sequence>
<name>A0A6G1FUE3_9PEZI</name>
<dbReference type="GeneID" id="54420752"/>
<gene>
    <name evidence="2 4" type="ORF">P152DRAFT_461690</name>
</gene>
<dbReference type="EMBL" id="ML975174">
    <property type="protein sequence ID" value="KAF1809271.1"/>
    <property type="molecule type" value="Genomic_DNA"/>
</dbReference>
<evidence type="ECO:0000313" key="2">
    <source>
        <dbReference type="EMBL" id="KAF1809271.1"/>
    </source>
</evidence>
<dbReference type="AlphaFoldDB" id="A0A6G1FUE3"/>
<evidence type="ECO:0000313" key="3">
    <source>
        <dbReference type="Proteomes" id="UP000504638"/>
    </source>
</evidence>
<evidence type="ECO:0000313" key="4">
    <source>
        <dbReference type="RefSeq" id="XP_033530902.1"/>
    </source>
</evidence>
<reference evidence="2 4" key="1">
    <citation type="submission" date="2020-01" db="EMBL/GenBank/DDBJ databases">
        <authorList>
            <consortium name="DOE Joint Genome Institute"/>
            <person name="Haridas S."/>
            <person name="Albert R."/>
            <person name="Binder M."/>
            <person name="Bloem J."/>
            <person name="Labutti K."/>
            <person name="Salamov A."/>
            <person name="Andreopoulos B."/>
            <person name="Baker S.E."/>
            <person name="Barry K."/>
            <person name="Bills G."/>
            <person name="Bluhm B.H."/>
            <person name="Cannon C."/>
            <person name="Castanera R."/>
            <person name="Culley D.E."/>
            <person name="Daum C."/>
            <person name="Ezra D."/>
            <person name="Gonzalez J.B."/>
            <person name="Henrissat B."/>
            <person name="Kuo A."/>
            <person name="Liang C."/>
            <person name="Lipzen A."/>
            <person name="Lutzoni F."/>
            <person name="Magnuson J."/>
            <person name="Mondo S."/>
            <person name="Nolan M."/>
            <person name="Ohm R."/>
            <person name="Pangilinan J."/>
            <person name="Park H.-J."/>
            <person name="Ramirez L."/>
            <person name="Alfaro M."/>
            <person name="Sun H."/>
            <person name="Tritt A."/>
            <person name="Yoshinaga Y."/>
            <person name="Zwiers L.-H."/>
            <person name="Turgeon B.G."/>
            <person name="Goodwin S.B."/>
            <person name="Spatafora J.W."/>
            <person name="Crous P.W."/>
            <person name="Grigoriev I.V."/>
        </authorList>
    </citation>
    <scope>NUCLEOTIDE SEQUENCE</scope>
    <source>
        <strain evidence="2 4">CBS 781.70</strain>
    </source>
</reference>
<protein>
    <submittedName>
        <fullName evidence="2 4">Uncharacterized protein</fullName>
    </submittedName>
</protein>
<evidence type="ECO:0000256" key="1">
    <source>
        <dbReference type="SAM" id="MobiDB-lite"/>
    </source>
</evidence>
<reference evidence="4" key="2">
    <citation type="submission" date="2020-04" db="EMBL/GenBank/DDBJ databases">
        <authorList>
            <consortium name="NCBI Genome Project"/>
        </authorList>
    </citation>
    <scope>NUCLEOTIDE SEQUENCE</scope>
    <source>
        <strain evidence="4">CBS 781.70</strain>
    </source>
</reference>
<proteinExistence type="predicted"/>
<reference evidence="4" key="3">
    <citation type="submission" date="2025-04" db="UniProtKB">
        <authorList>
            <consortium name="RefSeq"/>
        </authorList>
    </citation>
    <scope>IDENTIFICATION</scope>
    <source>
        <strain evidence="4">CBS 781.70</strain>
    </source>
</reference>